<evidence type="ECO:0000313" key="1">
    <source>
        <dbReference type="EMBL" id="GBE87550.1"/>
    </source>
</evidence>
<dbReference type="OrthoDB" id="2569483at2759"/>
<dbReference type="STRING" id="139825.A0A401GZH7"/>
<proteinExistence type="predicted"/>
<sequence>MQDLVWKKKASKSADRLCCGVPTDFSTFLNLTRSQQFDEQPDYADLCHLLREIFISRGYQHDFIFDWCIPTEKSALSATGNMATQNGKCASLVVGWLVA</sequence>
<dbReference type="Gene3D" id="1.10.510.10">
    <property type="entry name" value="Transferase(Phosphotransferase) domain 1"/>
    <property type="match status" value="1"/>
</dbReference>
<dbReference type="RefSeq" id="XP_027618463.1">
    <property type="nucleotide sequence ID" value="XM_027762662.1"/>
</dbReference>
<dbReference type="AlphaFoldDB" id="A0A401GZH7"/>
<keyword evidence="2" id="KW-1185">Reference proteome</keyword>
<name>A0A401GZH7_9APHY</name>
<comment type="caution">
    <text evidence="1">The sequence shown here is derived from an EMBL/GenBank/DDBJ whole genome shotgun (WGS) entry which is preliminary data.</text>
</comment>
<dbReference type="GeneID" id="38784467"/>
<accession>A0A401GZH7</accession>
<dbReference type="EMBL" id="BFAD01000011">
    <property type="protein sequence ID" value="GBE87550.1"/>
    <property type="molecule type" value="Genomic_DNA"/>
</dbReference>
<protein>
    <recommendedName>
        <fullName evidence="3">Non-specific serine/threonine protein kinase</fullName>
    </recommendedName>
</protein>
<evidence type="ECO:0000313" key="2">
    <source>
        <dbReference type="Proteomes" id="UP000287166"/>
    </source>
</evidence>
<gene>
    <name evidence="1" type="ORF">SCP_1102270</name>
</gene>
<reference evidence="1 2" key="1">
    <citation type="journal article" date="2018" name="Sci. Rep.">
        <title>Genome sequence of the cauliflower mushroom Sparassis crispa (Hanabiratake) and its association with beneficial usage.</title>
        <authorList>
            <person name="Kiyama R."/>
            <person name="Furutani Y."/>
            <person name="Kawaguchi K."/>
            <person name="Nakanishi T."/>
        </authorList>
    </citation>
    <scope>NUCLEOTIDE SEQUENCE [LARGE SCALE GENOMIC DNA]</scope>
</reference>
<dbReference type="Proteomes" id="UP000287166">
    <property type="component" value="Unassembled WGS sequence"/>
</dbReference>
<evidence type="ECO:0008006" key="3">
    <source>
        <dbReference type="Google" id="ProtNLM"/>
    </source>
</evidence>
<organism evidence="1 2">
    <name type="scientific">Sparassis crispa</name>
    <dbReference type="NCBI Taxonomy" id="139825"/>
    <lineage>
        <taxon>Eukaryota</taxon>
        <taxon>Fungi</taxon>
        <taxon>Dikarya</taxon>
        <taxon>Basidiomycota</taxon>
        <taxon>Agaricomycotina</taxon>
        <taxon>Agaricomycetes</taxon>
        <taxon>Polyporales</taxon>
        <taxon>Sparassidaceae</taxon>
        <taxon>Sparassis</taxon>
    </lineage>
</organism>
<dbReference type="InParanoid" id="A0A401GZH7"/>